<sequence>LRSLTEDLEKLNVIKSTFKVHKILILSQKFA</sequence>
<proteinExistence type="predicted"/>
<name>X0YGJ7_9ZZZZ</name>
<organism evidence="1">
    <name type="scientific">marine sediment metagenome</name>
    <dbReference type="NCBI Taxonomy" id="412755"/>
    <lineage>
        <taxon>unclassified sequences</taxon>
        <taxon>metagenomes</taxon>
        <taxon>ecological metagenomes</taxon>
    </lineage>
</organism>
<gene>
    <name evidence="1" type="ORF">S01H1_86328</name>
</gene>
<feature type="non-terminal residue" evidence="1">
    <location>
        <position position="31"/>
    </location>
</feature>
<reference evidence="1" key="1">
    <citation type="journal article" date="2014" name="Front. Microbiol.">
        <title>High frequency of phylogenetically diverse reductive dehalogenase-homologous genes in deep subseafloor sedimentary metagenomes.</title>
        <authorList>
            <person name="Kawai M."/>
            <person name="Futagami T."/>
            <person name="Toyoda A."/>
            <person name="Takaki Y."/>
            <person name="Nishi S."/>
            <person name="Hori S."/>
            <person name="Arai W."/>
            <person name="Tsubouchi T."/>
            <person name="Morono Y."/>
            <person name="Uchiyama I."/>
            <person name="Ito T."/>
            <person name="Fujiyama A."/>
            <person name="Inagaki F."/>
            <person name="Takami H."/>
        </authorList>
    </citation>
    <scope>NUCLEOTIDE SEQUENCE</scope>
    <source>
        <strain evidence="1">Expedition CK06-06</strain>
    </source>
</reference>
<evidence type="ECO:0000313" key="1">
    <source>
        <dbReference type="EMBL" id="GAG47753.1"/>
    </source>
</evidence>
<accession>X0YGJ7</accession>
<feature type="non-terminal residue" evidence="1">
    <location>
        <position position="1"/>
    </location>
</feature>
<comment type="caution">
    <text evidence="1">The sequence shown here is derived from an EMBL/GenBank/DDBJ whole genome shotgun (WGS) entry which is preliminary data.</text>
</comment>
<dbReference type="AlphaFoldDB" id="X0YGJ7"/>
<protein>
    <submittedName>
        <fullName evidence="1">Uncharacterized protein</fullName>
    </submittedName>
</protein>
<dbReference type="EMBL" id="BARS01059738">
    <property type="protein sequence ID" value="GAG47753.1"/>
    <property type="molecule type" value="Genomic_DNA"/>
</dbReference>